<organism evidence="1 2">
    <name type="scientific">Novacetimonas hansenii ATCC 23769</name>
    <dbReference type="NCBI Taxonomy" id="714995"/>
    <lineage>
        <taxon>Bacteria</taxon>
        <taxon>Pseudomonadati</taxon>
        <taxon>Pseudomonadota</taxon>
        <taxon>Alphaproteobacteria</taxon>
        <taxon>Acetobacterales</taxon>
        <taxon>Acetobacteraceae</taxon>
        <taxon>Novacetimonas</taxon>
    </lineage>
</organism>
<dbReference type="HOGENOM" id="CLU_2966327_0_0_5"/>
<dbReference type="EMBL" id="ADTV01000030">
    <property type="protein sequence ID" value="EFG84552.1"/>
    <property type="molecule type" value="Genomic_DNA"/>
</dbReference>
<feature type="non-terminal residue" evidence="1">
    <location>
        <position position="59"/>
    </location>
</feature>
<accession>D5QE71</accession>
<dbReference type="Proteomes" id="UP000006468">
    <property type="component" value="Chromosome"/>
</dbReference>
<proteinExistence type="predicted"/>
<evidence type="ECO:0000313" key="2">
    <source>
        <dbReference type="Proteomes" id="UP000006468"/>
    </source>
</evidence>
<protein>
    <submittedName>
        <fullName evidence="1">Uncharacterized protein</fullName>
    </submittedName>
</protein>
<dbReference type="AlphaFoldDB" id="D5QE71"/>
<comment type="caution">
    <text evidence="1">The sequence shown here is derived from an EMBL/GenBank/DDBJ whole genome shotgun (WGS) entry which is preliminary data.</text>
</comment>
<reference evidence="1 2" key="1">
    <citation type="journal article" date="2010" name="J. Bacteriol.">
        <title>Genome sequence of a cellulose-producing bacterium, Gluconacetobacter hansenii ATCC 23769.</title>
        <authorList>
            <person name="Iyer P.R."/>
            <person name="Geib S.M."/>
            <person name="Catchmark J."/>
            <person name="Kao T.H."/>
            <person name="Tien M."/>
        </authorList>
    </citation>
    <scope>NUCLEOTIDE SEQUENCE [LARGE SCALE GENOMIC DNA]</scope>
    <source>
        <strain evidence="1 2">ATCC 23769</strain>
    </source>
</reference>
<dbReference type="PROSITE" id="PS51257">
    <property type="entry name" value="PROKAR_LIPOPROTEIN"/>
    <property type="match status" value="1"/>
</dbReference>
<evidence type="ECO:0000313" key="1">
    <source>
        <dbReference type="EMBL" id="EFG84552.1"/>
    </source>
</evidence>
<name>D5QE71_NOVHA</name>
<sequence length="59" mass="6890">MKWFGKSRIFYERRKIIALTSGVMASCLIGAETDRMHLPDRRSSMTDQNSQTLRLIFPQ</sequence>
<gene>
    <name evidence="1" type="ORF">GXY_07180</name>
</gene>